<accession>A0A926EXP2</accession>
<proteinExistence type="predicted"/>
<dbReference type="EMBL" id="JACRTG010000034">
    <property type="protein sequence ID" value="MBC8589457.1"/>
    <property type="molecule type" value="Genomic_DNA"/>
</dbReference>
<name>A0A926EXP2_9FIRM</name>
<dbReference type="RefSeq" id="WP_262430925.1">
    <property type="nucleotide sequence ID" value="NZ_JACRTG010000034.1"/>
</dbReference>
<gene>
    <name evidence="1" type="ORF">H8707_14675</name>
</gene>
<sequence length="61" mass="6753">MLKDLNTINIADNANNLLDDKNFSLEKIIEEEKAGKINPLSLCYFPYLDSSSNKPTSSSAC</sequence>
<dbReference type="Proteomes" id="UP000601171">
    <property type="component" value="Unassembled WGS sequence"/>
</dbReference>
<organism evidence="1 2">
    <name type="scientific">Paratissierella segnis</name>
    <dbReference type="NCBI Taxonomy" id="2763679"/>
    <lineage>
        <taxon>Bacteria</taxon>
        <taxon>Bacillati</taxon>
        <taxon>Bacillota</taxon>
        <taxon>Tissierellia</taxon>
        <taxon>Tissierellales</taxon>
        <taxon>Tissierellaceae</taxon>
        <taxon>Paratissierella</taxon>
    </lineage>
</organism>
<evidence type="ECO:0000313" key="2">
    <source>
        <dbReference type="Proteomes" id="UP000601171"/>
    </source>
</evidence>
<comment type="caution">
    <text evidence="1">The sequence shown here is derived from an EMBL/GenBank/DDBJ whole genome shotgun (WGS) entry which is preliminary data.</text>
</comment>
<reference evidence="1" key="1">
    <citation type="submission" date="2020-08" db="EMBL/GenBank/DDBJ databases">
        <title>Genome public.</title>
        <authorList>
            <person name="Liu C."/>
            <person name="Sun Q."/>
        </authorList>
    </citation>
    <scope>NUCLEOTIDE SEQUENCE</scope>
    <source>
        <strain evidence="1">BX21</strain>
    </source>
</reference>
<protein>
    <submittedName>
        <fullName evidence="1">Uncharacterized protein</fullName>
    </submittedName>
</protein>
<keyword evidence="2" id="KW-1185">Reference proteome</keyword>
<evidence type="ECO:0000313" key="1">
    <source>
        <dbReference type="EMBL" id="MBC8589457.1"/>
    </source>
</evidence>
<dbReference type="AlphaFoldDB" id="A0A926EXP2"/>